<dbReference type="InterPro" id="IPR009081">
    <property type="entry name" value="PP-bd_ACP"/>
</dbReference>
<dbReference type="GO" id="GO:0005886">
    <property type="term" value="C:plasma membrane"/>
    <property type="evidence" value="ECO:0007669"/>
    <property type="project" value="TreeGrafter"/>
</dbReference>
<evidence type="ECO:0000313" key="6">
    <source>
        <dbReference type="EMBL" id="GHB07602.1"/>
    </source>
</evidence>
<dbReference type="InterPro" id="IPR050091">
    <property type="entry name" value="PKS_NRPS_Biosynth_Enz"/>
</dbReference>
<dbReference type="GO" id="GO:0006633">
    <property type="term" value="P:fatty acid biosynthetic process"/>
    <property type="evidence" value="ECO:0007669"/>
    <property type="project" value="TreeGrafter"/>
</dbReference>
<reference evidence="6" key="1">
    <citation type="journal article" date="2014" name="Int. J. Syst. Evol. Microbiol.">
        <title>Complete genome sequence of Corynebacterium casei LMG S-19264T (=DSM 44701T), isolated from a smear-ripened cheese.</title>
        <authorList>
            <consortium name="US DOE Joint Genome Institute (JGI-PGF)"/>
            <person name="Walter F."/>
            <person name="Albersmeier A."/>
            <person name="Kalinowski J."/>
            <person name="Ruckert C."/>
        </authorList>
    </citation>
    <scope>NUCLEOTIDE SEQUENCE</scope>
    <source>
        <strain evidence="6">JCM 4518</strain>
    </source>
</reference>
<feature type="compositionally biased region" description="Low complexity" evidence="4">
    <location>
        <begin position="327"/>
        <end position="337"/>
    </location>
</feature>
<evidence type="ECO:0000259" key="5">
    <source>
        <dbReference type="PROSITE" id="PS50075"/>
    </source>
</evidence>
<reference evidence="6" key="2">
    <citation type="submission" date="2020-09" db="EMBL/GenBank/DDBJ databases">
        <authorList>
            <person name="Sun Q."/>
            <person name="Ohkuma M."/>
        </authorList>
    </citation>
    <scope>NUCLEOTIDE SEQUENCE</scope>
    <source>
        <strain evidence="6">JCM 4518</strain>
    </source>
</reference>
<dbReference type="SUPFAM" id="SSF52151">
    <property type="entry name" value="FabD/lysophospholipase-like"/>
    <property type="match status" value="1"/>
</dbReference>
<dbReference type="EMBL" id="BMUL01000022">
    <property type="protein sequence ID" value="GHB07602.1"/>
    <property type="molecule type" value="Genomic_DNA"/>
</dbReference>
<dbReference type="GO" id="GO:0071770">
    <property type="term" value="P:DIM/DIP cell wall layer assembly"/>
    <property type="evidence" value="ECO:0007669"/>
    <property type="project" value="TreeGrafter"/>
</dbReference>
<dbReference type="Proteomes" id="UP000644020">
    <property type="component" value="Unassembled WGS sequence"/>
</dbReference>
<dbReference type="Gene3D" id="1.10.1200.10">
    <property type="entry name" value="ACP-like"/>
    <property type="match status" value="1"/>
</dbReference>
<proteinExistence type="predicted"/>
<feature type="region of interest" description="Disordered" evidence="4">
    <location>
        <begin position="327"/>
        <end position="383"/>
    </location>
</feature>
<dbReference type="Gene3D" id="3.40.366.10">
    <property type="entry name" value="Malonyl-Coenzyme A Acyl Carrier Protein, domain 2"/>
    <property type="match status" value="1"/>
</dbReference>
<dbReference type="Pfam" id="PF00550">
    <property type="entry name" value="PP-binding"/>
    <property type="match status" value="1"/>
</dbReference>
<keyword evidence="3" id="KW-0045">Antibiotic biosynthesis</keyword>
<dbReference type="AlphaFoldDB" id="A0A918WDZ9"/>
<dbReference type="SUPFAM" id="SSF47336">
    <property type="entry name" value="ACP-like"/>
    <property type="match status" value="1"/>
</dbReference>
<evidence type="ECO:0000256" key="4">
    <source>
        <dbReference type="SAM" id="MobiDB-lite"/>
    </source>
</evidence>
<dbReference type="GO" id="GO:0017000">
    <property type="term" value="P:antibiotic biosynthetic process"/>
    <property type="evidence" value="ECO:0007669"/>
    <property type="project" value="UniProtKB-KW"/>
</dbReference>
<accession>A0A918WDZ9</accession>
<dbReference type="RefSeq" id="WP_229850146.1">
    <property type="nucleotide sequence ID" value="NZ_BMUL01000022.1"/>
</dbReference>
<protein>
    <recommendedName>
        <fullName evidence="5">Carrier domain-containing protein</fullName>
    </recommendedName>
</protein>
<dbReference type="InterPro" id="IPR001227">
    <property type="entry name" value="Ac_transferase_dom_sf"/>
</dbReference>
<evidence type="ECO:0000256" key="1">
    <source>
        <dbReference type="ARBA" id="ARBA00022450"/>
    </source>
</evidence>
<dbReference type="GO" id="GO:0005737">
    <property type="term" value="C:cytoplasm"/>
    <property type="evidence" value="ECO:0007669"/>
    <property type="project" value="TreeGrafter"/>
</dbReference>
<evidence type="ECO:0000313" key="7">
    <source>
        <dbReference type="Proteomes" id="UP000644020"/>
    </source>
</evidence>
<dbReference type="Pfam" id="PF00698">
    <property type="entry name" value="Acyl_transf_1"/>
    <property type="match status" value="1"/>
</dbReference>
<dbReference type="SUPFAM" id="SSF55048">
    <property type="entry name" value="Probable ACP-binding domain of malonyl-CoA ACP transacylase"/>
    <property type="match status" value="1"/>
</dbReference>
<dbReference type="InterPro" id="IPR016035">
    <property type="entry name" value="Acyl_Trfase/lysoPLipase"/>
</dbReference>
<dbReference type="SMART" id="SM00827">
    <property type="entry name" value="PKS_AT"/>
    <property type="match status" value="1"/>
</dbReference>
<keyword evidence="2" id="KW-0597">Phosphoprotein</keyword>
<dbReference type="InterPro" id="IPR016036">
    <property type="entry name" value="Malonyl_transacylase_ACP-bd"/>
</dbReference>
<evidence type="ECO:0000256" key="3">
    <source>
        <dbReference type="ARBA" id="ARBA00023194"/>
    </source>
</evidence>
<dbReference type="PANTHER" id="PTHR43775">
    <property type="entry name" value="FATTY ACID SYNTHASE"/>
    <property type="match status" value="1"/>
</dbReference>
<gene>
    <name evidence="6" type="ORF">GCM10010305_58460</name>
</gene>
<dbReference type="InterPro" id="IPR014043">
    <property type="entry name" value="Acyl_transferase_dom"/>
</dbReference>
<keyword evidence="7" id="KW-1185">Reference proteome</keyword>
<evidence type="ECO:0000256" key="2">
    <source>
        <dbReference type="ARBA" id="ARBA00022553"/>
    </source>
</evidence>
<dbReference type="Gene3D" id="3.30.70.250">
    <property type="entry name" value="Malonyl-CoA ACP transacylase, ACP-binding"/>
    <property type="match status" value="1"/>
</dbReference>
<dbReference type="PANTHER" id="PTHR43775:SF37">
    <property type="entry name" value="SI:DKEY-61P9.11"/>
    <property type="match status" value="1"/>
</dbReference>
<name>A0A918WDZ9_9ACTN</name>
<feature type="domain" description="Carrier" evidence="5">
    <location>
        <begin position="382"/>
        <end position="462"/>
    </location>
</feature>
<dbReference type="GO" id="GO:0004312">
    <property type="term" value="F:fatty acid synthase activity"/>
    <property type="evidence" value="ECO:0007669"/>
    <property type="project" value="TreeGrafter"/>
</dbReference>
<comment type="caution">
    <text evidence="6">The sequence shown here is derived from an EMBL/GenBank/DDBJ whole genome shotgun (WGS) entry which is preliminary data.</text>
</comment>
<keyword evidence="1" id="KW-0596">Phosphopantetheine</keyword>
<organism evidence="6 7">
    <name type="scientific">Streptomyces termitum</name>
    <dbReference type="NCBI Taxonomy" id="67368"/>
    <lineage>
        <taxon>Bacteria</taxon>
        <taxon>Bacillati</taxon>
        <taxon>Actinomycetota</taxon>
        <taxon>Actinomycetes</taxon>
        <taxon>Kitasatosporales</taxon>
        <taxon>Streptomycetaceae</taxon>
        <taxon>Streptomyces</taxon>
    </lineage>
</organism>
<dbReference type="PROSITE" id="PS50075">
    <property type="entry name" value="CARRIER"/>
    <property type="match status" value="1"/>
</dbReference>
<dbReference type="InterPro" id="IPR036736">
    <property type="entry name" value="ACP-like_sf"/>
</dbReference>
<sequence>MTACVVMFPGQGAYFPGALAPLADDEPLVHETLRTLDAAAVRLGRTAPSRLLLDDRAPALAELVETAPADLHAALFAAGTALFRVLTERHGLRPAVLLGHSFGELVALTAAGVYDPADGMALVAARDEAFAACPPEPGGMVALSLSAARTEGLLLALGAWEVVLAADNGPRQCVVSGPAGPLERVRAAAEALGVGATPLRVPHAFHHRSLAAVADDFARRAAALRARPARHPLHSAILGRRLDDGDAVAELVAAHLVRPTRFADAVRALHADGADLFVECGPRGTLSDLVAATVPGVRTVAPLRRRADGREVADALADAAERAGAGTLAGGPAALPAPSAPEPEPEPWNAYEPRNTYGRGPSPAPRDTYQSDPPGPGGDPLTDRRTVVETLRALYADALGYPPEVLTGDADLEADLGVDSIKQTELFARAVTHYGRTLPADGSRLTGHTTLDALAGLLAALPADGARTTGAAS</sequence>